<dbReference type="InParanoid" id="A0A0G4F8G9"/>
<gene>
    <name evidence="2" type="ORF">Vbra_4212</name>
</gene>
<keyword evidence="3" id="KW-1185">Reference proteome</keyword>
<organism evidence="2 3">
    <name type="scientific">Vitrella brassicaformis (strain CCMP3155)</name>
    <dbReference type="NCBI Taxonomy" id="1169540"/>
    <lineage>
        <taxon>Eukaryota</taxon>
        <taxon>Sar</taxon>
        <taxon>Alveolata</taxon>
        <taxon>Colpodellida</taxon>
        <taxon>Vitrellaceae</taxon>
        <taxon>Vitrella</taxon>
    </lineage>
</organism>
<evidence type="ECO:0000313" key="2">
    <source>
        <dbReference type="EMBL" id="CEM08999.1"/>
    </source>
</evidence>
<sequence>MTSDDMDDASAEEDSDEGDGDNDDADSGDDGDGGDESDHLDVDSKHGSGGEMHQPRRRMAALTTHTPIIIIPTVASCPVASTHRIAVCA</sequence>
<dbReference type="Proteomes" id="UP000041254">
    <property type="component" value="Unassembled WGS sequence"/>
</dbReference>
<evidence type="ECO:0000256" key="1">
    <source>
        <dbReference type="SAM" id="MobiDB-lite"/>
    </source>
</evidence>
<dbReference type="AlphaFoldDB" id="A0A0G4F8G9"/>
<feature type="compositionally biased region" description="Basic and acidic residues" evidence="1">
    <location>
        <begin position="36"/>
        <end position="48"/>
    </location>
</feature>
<name>A0A0G4F8G9_VITBC</name>
<accession>A0A0G4F8G9</accession>
<protein>
    <submittedName>
        <fullName evidence="2">Uncharacterized protein</fullName>
    </submittedName>
</protein>
<dbReference type="VEuPathDB" id="CryptoDB:Vbra_4212"/>
<dbReference type="EMBL" id="CDMY01000391">
    <property type="protein sequence ID" value="CEM08999.1"/>
    <property type="molecule type" value="Genomic_DNA"/>
</dbReference>
<proteinExistence type="predicted"/>
<feature type="region of interest" description="Disordered" evidence="1">
    <location>
        <begin position="1"/>
        <end position="61"/>
    </location>
</feature>
<reference evidence="2 3" key="1">
    <citation type="submission" date="2014-11" db="EMBL/GenBank/DDBJ databases">
        <authorList>
            <person name="Zhu J."/>
            <person name="Qi W."/>
            <person name="Song R."/>
        </authorList>
    </citation>
    <scope>NUCLEOTIDE SEQUENCE [LARGE SCALE GENOMIC DNA]</scope>
</reference>
<evidence type="ECO:0000313" key="3">
    <source>
        <dbReference type="Proteomes" id="UP000041254"/>
    </source>
</evidence>
<feature type="compositionally biased region" description="Acidic residues" evidence="1">
    <location>
        <begin position="1"/>
        <end position="35"/>
    </location>
</feature>